<reference evidence="8 9" key="1">
    <citation type="journal article" date="2015" name="J. Biotechnol.">
        <title>Complete genome sequence of Paenibacillus beijingensis 7188(T) (=DSM 24997(T)), a novel rhizobacterium from jujube garden soil.</title>
        <authorList>
            <person name="Kwak Y."/>
            <person name="Shin J.H."/>
        </authorList>
    </citation>
    <scope>NUCLEOTIDE SEQUENCE [LARGE SCALE GENOMIC DNA]</scope>
    <source>
        <strain evidence="8 9">DSM 24997</strain>
    </source>
</reference>
<dbReference type="GO" id="GO:0006508">
    <property type="term" value="P:proteolysis"/>
    <property type="evidence" value="ECO:0007669"/>
    <property type="project" value="UniProtKB-KW"/>
</dbReference>
<dbReference type="InterPro" id="IPR011976">
    <property type="entry name" value="Pept_M3B_oligopep-rel"/>
</dbReference>
<dbReference type="NCBIfam" id="TIGR02289">
    <property type="entry name" value="M3_not_pepF"/>
    <property type="match status" value="1"/>
</dbReference>
<comment type="similarity">
    <text evidence="6">Belongs to the peptidase M3 family.</text>
</comment>
<sequence>MKFSEFRYERPDKEAVITGFKELLAAFRSAASFEEQDRIMADINKLRSRLDTMGQLVYIRHSIDTTDAFYKAEQDYMDEVGPEIQEYVTDFYRALTESAFRPELETKWGRQLFRLAELSLKTFSPEIIADLQQENKLKTEYNQLIASAKIPFQGEERTLSQLGPFEQSTDRETRRQAAEARYGFMAANEEKFDRIFDDLVKVRTEMARKLGYKDFTELGYARMTRTDYDADMVASFRKQVLDHIVPLASKLKERQRERIDVEKLLFYDEGFSFKSGNAKPKGDPDWIINGGIAMYDKLSPEMSAFFRYMVDEDLMDLVSKKGKESGGYCTFISDYSAPFIFSNFNGTSDDIDVLTHEAGHAFQVYESRHFEVPEYWWPTFEAAEIHSMSMEFFTWPWMDKFFVEDADKYRFSHLASALQFLPYGVAVDEFQHIVYANPEATPAERKRAWRELELRYLPHRDHAGNAYLEGGGFWQKQGHIYNTPFYYIDYTLAQICAFQFWKRMNEDWESAWSDYLKLCRLGGSLSFTELAHEAGLISPFKDGCVTSVIGDIESWLACVDDSKF</sequence>
<dbReference type="HOGENOM" id="CLU_030403_1_0_9"/>
<dbReference type="PATRIC" id="fig|1126833.4.peg.3078"/>
<dbReference type="EMBL" id="CP011058">
    <property type="protein sequence ID" value="AJY75490.1"/>
    <property type="molecule type" value="Genomic_DNA"/>
</dbReference>
<gene>
    <name evidence="8" type="ORF">VN24_14090</name>
</gene>
<reference evidence="9" key="2">
    <citation type="submission" date="2015-03" db="EMBL/GenBank/DDBJ databases">
        <title>Genome sequence of Paenibacillus beijingensis strain DSM 24997T.</title>
        <authorList>
            <person name="Kwak Y."/>
            <person name="Shin J.-H."/>
        </authorList>
    </citation>
    <scope>NUCLEOTIDE SEQUENCE [LARGE SCALE GENOMIC DNA]</scope>
    <source>
        <strain evidence="9">DSM 24997</strain>
    </source>
</reference>
<keyword evidence="2 6" id="KW-0479">Metal-binding</keyword>
<keyword evidence="3 6" id="KW-0378">Hydrolase</keyword>
<keyword evidence="5 6" id="KW-0482">Metalloprotease</keyword>
<accession>A0A0D5NK28</accession>
<evidence type="ECO:0000256" key="3">
    <source>
        <dbReference type="ARBA" id="ARBA00022801"/>
    </source>
</evidence>
<evidence type="ECO:0000259" key="7">
    <source>
        <dbReference type="Pfam" id="PF01432"/>
    </source>
</evidence>
<dbReference type="GO" id="GO:0006518">
    <property type="term" value="P:peptide metabolic process"/>
    <property type="evidence" value="ECO:0007669"/>
    <property type="project" value="TreeGrafter"/>
</dbReference>
<dbReference type="Pfam" id="PF01432">
    <property type="entry name" value="Peptidase_M3"/>
    <property type="match status" value="2"/>
</dbReference>
<dbReference type="InterPro" id="IPR045090">
    <property type="entry name" value="Pept_M3A_M3B"/>
</dbReference>
<dbReference type="MEROPS" id="M03.010"/>
<evidence type="ECO:0000313" key="8">
    <source>
        <dbReference type="EMBL" id="AJY75490.1"/>
    </source>
</evidence>
<dbReference type="AlphaFoldDB" id="A0A0D5NK28"/>
<dbReference type="GO" id="GO:0046872">
    <property type="term" value="F:metal ion binding"/>
    <property type="evidence" value="ECO:0007669"/>
    <property type="project" value="UniProtKB-UniRule"/>
</dbReference>
<keyword evidence="1 6" id="KW-0645">Protease</keyword>
<dbReference type="OrthoDB" id="9762795at2"/>
<dbReference type="GO" id="GO:0004222">
    <property type="term" value="F:metalloendopeptidase activity"/>
    <property type="evidence" value="ECO:0007669"/>
    <property type="project" value="InterPro"/>
</dbReference>
<evidence type="ECO:0000313" key="9">
    <source>
        <dbReference type="Proteomes" id="UP000032633"/>
    </source>
</evidence>
<evidence type="ECO:0000256" key="6">
    <source>
        <dbReference type="RuleBase" id="RU003435"/>
    </source>
</evidence>
<keyword evidence="4 6" id="KW-0862">Zinc</keyword>
<name>A0A0D5NK28_9BACL</name>
<dbReference type="KEGG" id="pbj:VN24_14090"/>
<evidence type="ECO:0000256" key="1">
    <source>
        <dbReference type="ARBA" id="ARBA00022670"/>
    </source>
</evidence>
<proteinExistence type="inferred from homology"/>
<dbReference type="InterPro" id="IPR001567">
    <property type="entry name" value="Pept_M3A_M3B_dom"/>
</dbReference>
<evidence type="ECO:0000256" key="4">
    <source>
        <dbReference type="ARBA" id="ARBA00022833"/>
    </source>
</evidence>
<dbReference type="Proteomes" id="UP000032633">
    <property type="component" value="Chromosome"/>
</dbReference>
<dbReference type="Gene3D" id="1.10.1370.30">
    <property type="match status" value="1"/>
</dbReference>
<organism evidence="8 9">
    <name type="scientific">Paenibacillus beijingensis</name>
    <dbReference type="NCBI Taxonomy" id="1126833"/>
    <lineage>
        <taxon>Bacteria</taxon>
        <taxon>Bacillati</taxon>
        <taxon>Bacillota</taxon>
        <taxon>Bacilli</taxon>
        <taxon>Bacillales</taxon>
        <taxon>Paenibacillaceae</taxon>
        <taxon>Paenibacillus</taxon>
    </lineage>
</organism>
<dbReference type="SUPFAM" id="SSF55486">
    <property type="entry name" value="Metalloproteases ('zincins'), catalytic domain"/>
    <property type="match status" value="1"/>
</dbReference>
<protein>
    <submittedName>
        <fullName evidence="8">Oligoendopeptidase F</fullName>
    </submittedName>
</protein>
<dbReference type="PANTHER" id="PTHR11804">
    <property type="entry name" value="PROTEASE M3 THIMET OLIGOPEPTIDASE-RELATED"/>
    <property type="match status" value="1"/>
</dbReference>
<dbReference type="CDD" id="cd09606">
    <property type="entry name" value="M3B_PepF"/>
    <property type="match status" value="1"/>
</dbReference>
<feature type="domain" description="Peptidase M3A/M3B catalytic" evidence="7">
    <location>
        <begin position="311"/>
        <end position="543"/>
    </location>
</feature>
<feature type="domain" description="Peptidase M3A/M3B catalytic" evidence="7">
    <location>
        <begin position="167"/>
        <end position="269"/>
    </location>
</feature>
<dbReference type="RefSeq" id="WP_045670919.1">
    <property type="nucleotide sequence ID" value="NZ_CP011058.1"/>
</dbReference>
<evidence type="ECO:0000256" key="5">
    <source>
        <dbReference type="ARBA" id="ARBA00023049"/>
    </source>
</evidence>
<comment type="cofactor">
    <cofactor evidence="6">
        <name>Zn(2+)</name>
        <dbReference type="ChEBI" id="CHEBI:29105"/>
    </cofactor>
    <text evidence="6">Binds 1 zinc ion.</text>
</comment>
<evidence type="ECO:0000256" key="2">
    <source>
        <dbReference type="ARBA" id="ARBA00022723"/>
    </source>
</evidence>
<keyword evidence="9" id="KW-1185">Reference proteome</keyword>
<dbReference type="PANTHER" id="PTHR11804:SF28">
    <property type="entry name" value="OLIGOENDOPEPTIDASE F"/>
    <property type="match status" value="1"/>
</dbReference>